<sequence length="68" mass="8005">MLFYFALYPEVRLLLHLVSIFSCFICCSLQIFDYRIHITEAAEKILQISKYLKLQLTRGKQCDIGVVF</sequence>
<gene>
    <name evidence="1" type="ORF">Pint_28273</name>
</gene>
<reference evidence="2" key="1">
    <citation type="journal article" date="2023" name="G3 (Bethesda)">
        <title>Genome assembly and association tests identify interacting loci associated with vigor, precocity, and sex in interspecific pistachio rootstocks.</title>
        <authorList>
            <person name="Palmer W."/>
            <person name="Jacygrad E."/>
            <person name="Sagayaradj S."/>
            <person name="Cavanaugh K."/>
            <person name="Han R."/>
            <person name="Bertier L."/>
            <person name="Beede B."/>
            <person name="Kafkas S."/>
            <person name="Golino D."/>
            <person name="Preece J."/>
            <person name="Michelmore R."/>
        </authorList>
    </citation>
    <scope>NUCLEOTIDE SEQUENCE [LARGE SCALE GENOMIC DNA]</scope>
</reference>
<organism evidence="1 2">
    <name type="scientific">Pistacia integerrima</name>
    <dbReference type="NCBI Taxonomy" id="434235"/>
    <lineage>
        <taxon>Eukaryota</taxon>
        <taxon>Viridiplantae</taxon>
        <taxon>Streptophyta</taxon>
        <taxon>Embryophyta</taxon>
        <taxon>Tracheophyta</taxon>
        <taxon>Spermatophyta</taxon>
        <taxon>Magnoliopsida</taxon>
        <taxon>eudicotyledons</taxon>
        <taxon>Gunneridae</taxon>
        <taxon>Pentapetalae</taxon>
        <taxon>rosids</taxon>
        <taxon>malvids</taxon>
        <taxon>Sapindales</taxon>
        <taxon>Anacardiaceae</taxon>
        <taxon>Pistacia</taxon>
    </lineage>
</organism>
<keyword evidence="2" id="KW-1185">Reference proteome</keyword>
<accession>A0ACC0YMC0</accession>
<dbReference type="EMBL" id="CM047740">
    <property type="protein sequence ID" value="KAJ0039592.1"/>
    <property type="molecule type" value="Genomic_DNA"/>
</dbReference>
<evidence type="ECO:0000313" key="2">
    <source>
        <dbReference type="Proteomes" id="UP001163603"/>
    </source>
</evidence>
<protein>
    <submittedName>
        <fullName evidence="1">Uncharacterized protein</fullName>
    </submittedName>
</protein>
<name>A0ACC0YMC0_9ROSI</name>
<dbReference type="Proteomes" id="UP001163603">
    <property type="component" value="Chromosome 5"/>
</dbReference>
<evidence type="ECO:0000313" key="1">
    <source>
        <dbReference type="EMBL" id="KAJ0039592.1"/>
    </source>
</evidence>
<proteinExistence type="predicted"/>
<comment type="caution">
    <text evidence="1">The sequence shown here is derived from an EMBL/GenBank/DDBJ whole genome shotgun (WGS) entry which is preliminary data.</text>
</comment>